<accession>A0A8J4PU44</accession>
<dbReference type="SUPFAM" id="SSF54236">
    <property type="entry name" value="Ubiquitin-like"/>
    <property type="match status" value="1"/>
</dbReference>
<evidence type="ECO:0000259" key="12">
    <source>
        <dbReference type="PROSITE" id="PS50135"/>
    </source>
</evidence>
<organism evidence="14 15">
    <name type="scientific">Polysphondylium violaceum</name>
    <dbReference type="NCBI Taxonomy" id="133409"/>
    <lineage>
        <taxon>Eukaryota</taxon>
        <taxon>Amoebozoa</taxon>
        <taxon>Evosea</taxon>
        <taxon>Eumycetozoa</taxon>
        <taxon>Dictyostelia</taxon>
        <taxon>Dictyosteliales</taxon>
        <taxon>Dictyosteliaceae</taxon>
        <taxon>Polysphondylium</taxon>
    </lineage>
</organism>
<feature type="region of interest" description="Disordered" evidence="9">
    <location>
        <begin position="105"/>
        <end position="174"/>
    </location>
</feature>
<dbReference type="SUPFAM" id="SSF52833">
    <property type="entry name" value="Thioredoxin-like"/>
    <property type="match status" value="1"/>
</dbReference>
<evidence type="ECO:0000256" key="1">
    <source>
        <dbReference type="ARBA" id="ARBA00003318"/>
    </source>
</evidence>
<dbReference type="CDD" id="cd01767">
    <property type="entry name" value="UBX"/>
    <property type="match status" value="1"/>
</dbReference>
<dbReference type="SMART" id="SM00291">
    <property type="entry name" value="ZnF_ZZ"/>
    <property type="match status" value="1"/>
</dbReference>
<gene>
    <name evidence="14" type="ORF">CYY_005528</name>
</gene>
<dbReference type="InterPro" id="IPR000433">
    <property type="entry name" value="Znf_ZZ"/>
</dbReference>
<dbReference type="SUPFAM" id="SSF46934">
    <property type="entry name" value="UBA-like"/>
    <property type="match status" value="1"/>
</dbReference>
<evidence type="ECO:0000256" key="8">
    <source>
        <dbReference type="PROSITE-ProRule" id="PRU00228"/>
    </source>
</evidence>
<dbReference type="InterPro" id="IPR029071">
    <property type="entry name" value="Ubiquitin-like_domsf"/>
</dbReference>
<keyword evidence="2" id="KW-0813">Transport</keyword>
<evidence type="ECO:0000256" key="7">
    <source>
        <dbReference type="ARBA" id="ARBA00023157"/>
    </source>
</evidence>
<dbReference type="FunFam" id="3.40.30.10:FF:000245">
    <property type="entry name" value="Thioredoxin"/>
    <property type="match status" value="1"/>
</dbReference>
<dbReference type="PROSITE" id="PS50135">
    <property type="entry name" value="ZF_ZZ_2"/>
    <property type="match status" value="1"/>
</dbReference>
<protein>
    <recommendedName>
        <fullName evidence="16">ZZ-type zinc finger-containing protein</fullName>
    </recommendedName>
</protein>
<feature type="region of interest" description="Disordered" evidence="9">
    <location>
        <begin position="336"/>
        <end position="372"/>
    </location>
</feature>
<sequence length="515" mass="57312">MSRIKVLVDGQLNGELKAAGKKLVVVDFTATWCGPCQMIAPEFESLSKQHPDVVFLKVDVDQCKNTAQEHRVSSMPTFHFWLDNRKVDEFSGADRNKLKSTIERLKPDTTFSTPGQSLGGGRGNYQSFLDNLESKQNQQQEQYQKQMGSNNTSSNSSNNSTANKTRPTSFEPNPIMKGELIEMGFPENRAIKALYNVQNSSSQNAMDWIFENMDNPTIDDPLDVQVVAAPAAAPAPSSTTTTTATTVAKTPDNPHGIPTIHSALCDMCKQQIIGIRYKCKVCPNYDLCQACRDLKTHQADHEFAEHTEDIQNYQLTPEERALQKQRLDEKVQEIRKKKAEEEAKREIEREISRRESGKSNSAAVEKWKEDAAKREAEKIRKEKEEDAKAKAKIKAKIEQDRLERFGKKPATAGASAPVAKPAAVPPVVPASAPKEYTDSTIQIRLLDGSTIKGTFPVDAKLIDIHTFLSKNTSQSGKFTLSNTYPRKIYTHDELKSISLKDAGLVPNGTLLVSKM</sequence>
<dbReference type="Gene3D" id="3.30.60.90">
    <property type="match status" value="1"/>
</dbReference>
<dbReference type="SUPFAM" id="SSF57850">
    <property type="entry name" value="RING/U-box"/>
    <property type="match status" value="1"/>
</dbReference>
<keyword evidence="6" id="KW-0249">Electron transport</keyword>
<dbReference type="GO" id="GO:0008270">
    <property type="term" value="F:zinc ion binding"/>
    <property type="evidence" value="ECO:0007669"/>
    <property type="project" value="UniProtKB-KW"/>
</dbReference>
<evidence type="ECO:0000259" key="13">
    <source>
        <dbReference type="PROSITE" id="PS51352"/>
    </source>
</evidence>
<evidence type="ECO:0000256" key="3">
    <source>
        <dbReference type="ARBA" id="ARBA00022723"/>
    </source>
</evidence>
<feature type="compositionally biased region" description="Basic and acidic residues" evidence="9">
    <location>
        <begin position="336"/>
        <end position="357"/>
    </location>
</feature>
<evidence type="ECO:0000259" key="10">
    <source>
        <dbReference type="PROSITE" id="PS50030"/>
    </source>
</evidence>
<dbReference type="Pfam" id="PF00569">
    <property type="entry name" value="ZZ"/>
    <property type="match status" value="1"/>
</dbReference>
<dbReference type="Gene3D" id="3.10.20.90">
    <property type="entry name" value="Phosphatidylinositol 3-kinase Catalytic Subunit, Chain A, domain 1"/>
    <property type="match status" value="1"/>
</dbReference>
<feature type="compositionally biased region" description="Low complexity" evidence="9">
    <location>
        <begin position="231"/>
        <end position="251"/>
    </location>
</feature>
<dbReference type="InterPro" id="IPR013766">
    <property type="entry name" value="Thioredoxin_domain"/>
</dbReference>
<keyword evidence="5" id="KW-0862">Zinc</keyword>
<evidence type="ECO:0000313" key="15">
    <source>
        <dbReference type="Proteomes" id="UP000695562"/>
    </source>
</evidence>
<dbReference type="PANTHER" id="PTHR46115">
    <property type="entry name" value="THIOREDOXIN-LIKE PROTEIN 1"/>
    <property type="match status" value="1"/>
</dbReference>
<reference evidence="14" key="1">
    <citation type="submission" date="2020-01" db="EMBL/GenBank/DDBJ databases">
        <title>Development of genomics and gene disruption for Polysphondylium violaceum indicates a role for the polyketide synthase stlB in stalk morphogenesis.</title>
        <authorList>
            <person name="Narita B."/>
            <person name="Kawabe Y."/>
            <person name="Kin K."/>
            <person name="Saito T."/>
            <person name="Gibbs R."/>
            <person name="Kuspa A."/>
            <person name="Muzny D."/>
            <person name="Queller D."/>
            <person name="Richards S."/>
            <person name="Strassman J."/>
            <person name="Sucgang R."/>
            <person name="Worley K."/>
            <person name="Schaap P."/>
        </authorList>
    </citation>
    <scope>NUCLEOTIDE SEQUENCE</scope>
    <source>
        <strain evidence="14">QSvi11</strain>
    </source>
</reference>
<dbReference type="Pfam" id="PF22562">
    <property type="entry name" value="UBA_7"/>
    <property type="match status" value="1"/>
</dbReference>
<dbReference type="Proteomes" id="UP000695562">
    <property type="component" value="Unassembled WGS sequence"/>
</dbReference>
<evidence type="ECO:0000256" key="2">
    <source>
        <dbReference type="ARBA" id="ARBA00022448"/>
    </source>
</evidence>
<keyword evidence="4 8" id="KW-0863">Zinc-finger</keyword>
<feature type="region of interest" description="Disordered" evidence="9">
    <location>
        <begin position="231"/>
        <end position="253"/>
    </location>
</feature>
<feature type="compositionally biased region" description="Low complexity" evidence="9">
    <location>
        <begin position="136"/>
        <end position="163"/>
    </location>
</feature>
<dbReference type="OrthoDB" id="18674at2759"/>
<comment type="caution">
    <text evidence="14">The sequence shown here is derived from an EMBL/GenBank/DDBJ whole genome shotgun (WGS) entry which is preliminary data.</text>
</comment>
<evidence type="ECO:0000259" key="11">
    <source>
        <dbReference type="PROSITE" id="PS50033"/>
    </source>
</evidence>
<comment type="function">
    <text evidence="1">Participates in various redox reactions through the reversible oxidation of its active center dithiol to a disulfide and catalyzes dithiol-disulfide exchange reactions.</text>
</comment>
<name>A0A8J4PU44_9MYCE</name>
<dbReference type="InterPro" id="IPR015940">
    <property type="entry name" value="UBA"/>
</dbReference>
<dbReference type="InterPro" id="IPR009060">
    <property type="entry name" value="UBA-like_sf"/>
</dbReference>
<feature type="domain" description="Thioredoxin" evidence="13">
    <location>
        <begin position="1"/>
        <end position="137"/>
    </location>
</feature>
<dbReference type="PROSITE" id="PS01357">
    <property type="entry name" value="ZF_ZZ_1"/>
    <property type="match status" value="1"/>
</dbReference>
<dbReference type="Pfam" id="PF00789">
    <property type="entry name" value="UBX"/>
    <property type="match status" value="1"/>
</dbReference>
<evidence type="ECO:0000256" key="6">
    <source>
        <dbReference type="ARBA" id="ARBA00022982"/>
    </source>
</evidence>
<feature type="domain" description="UBA" evidence="10">
    <location>
        <begin position="169"/>
        <end position="212"/>
    </location>
</feature>
<dbReference type="PROSITE" id="PS00194">
    <property type="entry name" value="THIOREDOXIN_1"/>
    <property type="match status" value="1"/>
</dbReference>
<dbReference type="AlphaFoldDB" id="A0A8J4PU44"/>
<dbReference type="PROSITE" id="PS50030">
    <property type="entry name" value="UBA"/>
    <property type="match status" value="1"/>
</dbReference>
<keyword evidence="7" id="KW-1015">Disulfide bond</keyword>
<evidence type="ECO:0000256" key="4">
    <source>
        <dbReference type="ARBA" id="ARBA00022771"/>
    </source>
</evidence>
<dbReference type="CDD" id="cd02947">
    <property type="entry name" value="TRX_family"/>
    <property type="match status" value="1"/>
</dbReference>
<keyword evidence="3" id="KW-0479">Metal-binding</keyword>
<dbReference type="Gene3D" id="1.10.8.10">
    <property type="entry name" value="DNA helicase RuvA subunit, C-terminal domain"/>
    <property type="match status" value="1"/>
</dbReference>
<evidence type="ECO:0000313" key="14">
    <source>
        <dbReference type="EMBL" id="KAF2073175.1"/>
    </source>
</evidence>
<dbReference type="InterPro" id="IPR017937">
    <property type="entry name" value="Thioredoxin_CS"/>
</dbReference>
<dbReference type="PROSITE" id="PS51352">
    <property type="entry name" value="THIOREDOXIN_2"/>
    <property type="match status" value="1"/>
</dbReference>
<feature type="domain" description="UBX" evidence="11">
    <location>
        <begin position="434"/>
        <end position="512"/>
    </location>
</feature>
<dbReference type="EMBL" id="AJWJ01000222">
    <property type="protein sequence ID" value="KAF2073175.1"/>
    <property type="molecule type" value="Genomic_DNA"/>
</dbReference>
<proteinExistence type="predicted"/>
<dbReference type="Pfam" id="PF00085">
    <property type="entry name" value="Thioredoxin"/>
    <property type="match status" value="1"/>
</dbReference>
<dbReference type="Gene3D" id="3.40.30.10">
    <property type="entry name" value="Glutaredoxin"/>
    <property type="match status" value="1"/>
</dbReference>
<dbReference type="InterPro" id="IPR036249">
    <property type="entry name" value="Thioredoxin-like_sf"/>
</dbReference>
<keyword evidence="15" id="KW-1185">Reference proteome</keyword>
<evidence type="ECO:0000256" key="5">
    <source>
        <dbReference type="ARBA" id="ARBA00022833"/>
    </source>
</evidence>
<dbReference type="InterPro" id="IPR001012">
    <property type="entry name" value="UBX_dom"/>
</dbReference>
<feature type="domain" description="ZZ-type" evidence="12">
    <location>
        <begin position="260"/>
        <end position="311"/>
    </location>
</feature>
<dbReference type="InterPro" id="IPR043145">
    <property type="entry name" value="Znf_ZZ_sf"/>
</dbReference>
<evidence type="ECO:0008006" key="16">
    <source>
        <dbReference type="Google" id="ProtNLM"/>
    </source>
</evidence>
<dbReference type="SMART" id="SM00166">
    <property type="entry name" value="UBX"/>
    <property type="match status" value="1"/>
</dbReference>
<evidence type="ECO:0000256" key="9">
    <source>
        <dbReference type="SAM" id="MobiDB-lite"/>
    </source>
</evidence>
<dbReference type="PROSITE" id="PS50033">
    <property type="entry name" value="UBX"/>
    <property type="match status" value="1"/>
</dbReference>